<evidence type="ECO:0000259" key="1">
    <source>
        <dbReference type="Pfam" id="PF06094"/>
    </source>
</evidence>
<dbReference type="Proteomes" id="UP000287872">
    <property type="component" value="Unassembled WGS sequence"/>
</dbReference>
<dbReference type="InterPro" id="IPR009288">
    <property type="entry name" value="AIG2-like_dom"/>
</dbReference>
<sequence>MVDKLQTPEENIQYEGNNIIRLFVYGTLMKGNSHHDEFLSGARFAGHFIADGFQLYDFGNYPLIIQNEIDKVRGEMYIVDSNILDKIDISEVKGNLFSRKLIRVINDNDDVQEAYVYVYNKDVSKNVKVSPDNPPREAVKRNDFVWYASYGSNLIYERLISYIKGGKCKFNGVNYEGCRNKSLPKDTRPVTIPYKMYYGNESSPWGSGGISFLDTQSRGQSLGRMYLITEEQFEDISKQEGSDENWYNQSLSLGEYNGVEIVTITNKNTRPSHNPSDNYLEVVRMGIKETYPEMSDFEVMKYLVECGIEKR</sequence>
<dbReference type="Pfam" id="PF06094">
    <property type="entry name" value="GGACT"/>
    <property type="match status" value="1"/>
</dbReference>
<dbReference type="InterPro" id="IPR036568">
    <property type="entry name" value="GGCT-like_sf"/>
</dbReference>
<dbReference type="AlphaFoldDB" id="A0A401UMZ8"/>
<name>A0A401UMZ8_9CLOT</name>
<evidence type="ECO:0000313" key="3">
    <source>
        <dbReference type="Proteomes" id="UP000287872"/>
    </source>
</evidence>
<dbReference type="SUPFAM" id="SSF110857">
    <property type="entry name" value="Gamma-glutamyl cyclotransferase-like"/>
    <property type="match status" value="1"/>
</dbReference>
<dbReference type="Gene3D" id="3.10.490.10">
    <property type="entry name" value="Gamma-glutamyl cyclotransferase-like"/>
    <property type="match status" value="2"/>
</dbReference>
<dbReference type="CDD" id="cd06661">
    <property type="entry name" value="GGCT_like"/>
    <property type="match status" value="1"/>
</dbReference>
<protein>
    <recommendedName>
        <fullName evidence="1">Gamma-glutamylcyclotransferase AIG2-like domain-containing protein</fullName>
    </recommendedName>
</protein>
<dbReference type="EMBL" id="BHYK01000013">
    <property type="protein sequence ID" value="GCD10902.1"/>
    <property type="molecule type" value="Genomic_DNA"/>
</dbReference>
<comment type="caution">
    <text evidence="2">The sequence shown here is derived from an EMBL/GenBank/DDBJ whole genome shotgun (WGS) entry which is preliminary data.</text>
</comment>
<organism evidence="2 3">
    <name type="scientific">Clostridium tagluense</name>
    <dbReference type="NCBI Taxonomy" id="360422"/>
    <lineage>
        <taxon>Bacteria</taxon>
        <taxon>Bacillati</taxon>
        <taxon>Bacillota</taxon>
        <taxon>Clostridia</taxon>
        <taxon>Eubacteriales</taxon>
        <taxon>Clostridiaceae</taxon>
        <taxon>Clostridium</taxon>
    </lineage>
</organism>
<proteinExistence type="predicted"/>
<accession>A0A401UMZ8</accession>
<keyword evidence="3" id="KW-1185">Reference proteome</keyword>
<evidence type="ECO:0000313" key="2">
    <source>
        <dbReference type="EMBL" id="GCD10902.1"/>
    </source>
</evidence>
<reference evidence="2 3" key="1">
    <citation type="submission" date="2018-11" db="EMBL/GenBank/DDBJ databases">
        <title>Genome sequencing and assembly of Clostridium tagluense strain A121.</title>
        <authorList>
            <person name="Murakami T."/>
            <person name="Segawa T."/>
            <person name="Shcherbakova V.A."/>
            <person name="Mori H."/>
            <person name="Yoshimura Y."/>
        </authorList>
    </citation>
    <scope>NUCLEOTIDE SEQUENCE [LARGE SCALE GENOMIC DNA]</scope>
    <source>
        <strain evidence="2 3">A121</strain>
    </source>
</reference>
<dbReference type="RefSeq" id="WP_185732701.1">
    <property type="nucleotide sequence ID" value="NZ_BHYK01000013.1"/>
</dbReference>
<feature type="domain" description="Gamma-glutamylcyclotransferase AIG2-like" evidence="1">
    <location>
        <begin position="22"/>
        <end position="124"/>
    </location>
</feature>
<gene>
    <name evidence="2" type="ORF">Ctaglu_25250</name>
</gene>
<dbReference type="InterPro" id="IPR013024">
    <property type="entry name" value="GGCT-like"/>
</dbReference>